<evidence type="ECO:0000256" key="1">
    <source>
        <dbReference type="ARBA" id="ARBA00001526"/>
    </source>
</evidence>
<evidence type="ECO:0000313" key="8">
    <source>
        <dbReference type="EMBL" id="QYD73895.1"/>
    </source>
</evidence>
<dbReference type="NCBIfam" id="NF033085">
    <property type="entry name" value="bla_class_C"/>
    <property type="match status" value="1"/>
</dbReference>
<keyword evidence="9" id="KW-1185">Reference proteome</keyword>
<keyword evidence="4 6" id="KW-0378">Hydrolase</keyword>
<dbReference type="PANTHER" id="PTHR46825">
    <property type="entry name" value="D-ALANYL-D-ALANINE-CARBOXYPEPTIDASE/ENDOPEPTIDASE AMPH"/>
    <property type="match status" value="1"/>
</dbReference>
<feature type="domain" description="Beta-lactamase-related" evidence="7">
    <location>
        <begin position="65"/>
        <end position="410"/>
    </location>
</feature>
<dbReference type="SUPFAM" id="SSF56601">
    <property type="entry name" value="beta-lactamase/transpeptidase-like"/>
    <property type="match status" value="1"/>
</dbReference>
<name>A0ABX8V326_9BURK</name>
<organism evidence="8 9">
    <name type="scientific">Paraburkholderia edwinii</name>
    <dbReference type="NCBI Taxonomy" id="2861782"/>
    <lineage>
        <taxon>Bacteria</taxon>
        <taxon>Pseudomonadati</taxon>
        <taxon>Pseudomonadota</taxon>
        <taxon>Betaproteobacteria</taxon>
        <taxon>Burkholderiales</taxon>
        <taxon>Burkholderiaceae</taxon>
        <taxon>Paraburkholderia</taxon>
    </lineage>
</organism>
<evidence type="ECO:0000259" key="7">
    <source>
        <dbReference type="Pfam" id="PF00144"/>
    </source>
</evidence>
<dbReference type="Gene3D" id="3.40.710.10">
    <property type="entry name" value="DD-peptidase/beta-lactamase superfamily"/>
    <property type="match status" value="1"/>
</dbReference>
<proteinExistence type="inferred from homology"/>
<keyword evidence="5 6" id="KW-0046">Antibiotic resistance</keyword>
<evidence type="ECO:0000256" key="4">
    <source>
        <dbReference type="ARBA" id="ARBA00022801"/>
    </source>
</evidence>
<dbReference type="InterPro" id="IPR001586">
    <property type="entry name" value="Beta-lactam_class-C_AS"/>
</dbReference>
<sequence length="418" mass="44052">MTVSGGGLAGVAARAGGAKAVRVLSVLGALCIAPGVSHANAVAATAEGGATSGGGPARSRIERAVDEAIRPMMAKDGIAGVAVGIVVDGKPQVFNFGVASTQTRKPVTNDTLFEIGSVSKTFTATLTSWAQVNGQLSLSDSVDKYLPTLRGSPFGKVSLLNLGTHTPGGLPLQVPDEIENDAQLMRYFKAWRPQYAPGTYRTYTNPGIGTLGMIAAKSMNEDFTSLIEQRLFPALGLKHSFIDIPVEHAADYAQGYTKDGKPIRLKGGELGPEAYGVKSTAADMLRFIEANMNLVKVDAPLQRAIIDTHTGYFKAGPMTQDLIWEQYPYPVTLNALLEGNAPSMVTNGMPVTAIDPPLPPMDNVWINKTGSTNGFGAYVAFVPAKKLGIVILGNRNYPIADRVAAAHKILTSLEGDGQ</sequence>
<reference evidence="8 9" key="1">
    <citation type="submission" date="2021-07" db="EMBL/GenBank/DDBJ databases">
        <title>Paraburkholderia edwinii protects Aspergillus sp. from phenazines by acting as a toxin sponge.</title>
        <authorList>
            <person name="Dahlstrom K.M."/>
            <person name="Newman D.K."/>
        </authorList>
    </citation>
    <scope>NUCLEOTIDE SEQUENCE [LARGE SCALE GENOMIC DNA]</scope>
    <source>
        <strain evidence="8 9">Pe01</strain>
    </source>
</reference>
<gene>
    <name evidence="8" type="ORF">KZJ38_31950</name>
</gene>
<evidence type="ECO:0000256" key="5">
    <source>
        <dbReference type="ARBA" id="ARBA00023251"/>
    </source>
</evidence>
<dbReference type="PANTHER" id="PTHR46825:SF8">
    <property type="entry name" value="BETA-LACTAMASE-RELATED"/>
    <property type="match status" value="1"/>
</dbReference>
<dbReference type="InterPro" id="IPR050491">
    <property type="entry name" value="AmpC-like"/>
</dbReference>
<protein>
    <recommendedName>
        <fullName evidence="3 6">Beta-lactamase</fullName>
        <ecNumber evidence="3 6">3.5.2.6</ecNumber>
    </recommendedName>
</protein>
<dbReference type="PROSITE" id="PS00336">
    <property type="entry name" value="BETA_LACTAMASE_C"/>
    <property type="match status" value="1"/>
</dbReference>
<dbReference type="InterPro" id="IPR058136">
    <property type="entry name" value="AmpC"/>
</dbReference>
<comment type="similarity">
    <text evidence="2 6">Belongs to the class-C beta-lactamase family.</text>
</comment>
<evidence type="ECO:0000256" key="2">
    <source>
        <dbReference type="ARBA" id="ARBA00007840"/>
    </source>
</evidence>
<dbReference type="InterPro" id="IPR001466">
    <property type="entry name" value="Beta-lactam-related"/>
</dbReference>
<accession>A0ABX8V326</accession>
<comment type="catalytic activity">
    <reaction evidence="1 6">
        <text>a beta-lactam + H2O = a substituted beta-amino acid</text>
        <dbReference type="Rhea" id="RHEA:20401"/>
        <dbReference type="ChEBI" id="CHEBI:15377"/>
        <dbReference type="ChEBI" id="CHEBI:35627"/>
        <dbReference type="ChEBI" id="CHEBI:140347"/>
        <dbReference type="EC" id="3.5.2.6"/>
    </reaction>
</comment>
<dbReference type="InterPro" id="IPR012338">
    <property type="entry name" value="Beta-lactam/transpept-like"/>
</dbReference>
<dbReference type="Pfam" id="PF00144">
    <property type="entry name" value="Beta-lactamase"/>
    <property type="match status" value="1"/>
</dbReference>
<evidence type="ECO:0000256" key="6">
    <source>
        <dbReference type="RuleBase" id="RU361140"/>
    </source>
</evidence>
<evidence type="ECO:0000313" key="9">
    <source>
        <dbReference type="Proteomes" id="UP000826462"/>
    </source>
</evidence>
<dbReference type="EMBL" id="CP080096">
    <property type="protein sequence ID" value="QYD73895.1"/>
    <property type="molecule type" value="Genomic_DNA"/>
</dbReference>
<evidence type="ECO:0000256" key="3">
    <source>
        <dbReference type="ARBA" id="ARBA00012865"/>
    </source>
</evidence>
<dbReference type="EC" id="3.5.2.6" evidence="3 6"/>
<dbReference type="Proteomes" id="UP000826462">
    <property type="component" value="Chromosome 2"/>
</dbReference>